<dbReference type="AlphaFoldDB" id="A0A4R4NC65"/>
<name>A0A4R4NC65_9ACTN</name>
<proteinExistence type="predicted"/>
<organism evidence="1 2">
    <name type="scientific">Nonomuraea longispora</name>
    <dbReference type="NCBI Taxonomy" id="1848320"/>
    <lineage>
        <taxon>Bacteria</taxon>
        <taxon>Bacillati</taxon>
        <taxon>Actinomycetota</taxon>
        <taxon>Actinomycetes</taxon>
        <taxon>Streptosporangiales</taxon>
        <taxon>Streptosporangiaceae</taxon>
        <taxon>Nonomuraea</taxon>
    </lineage>
</organism>
<evidence type="ECO:0000313" key="2">
    <source>
        <dbReference type="Proteomes" id="UP000295157"/>
    </source>
</evidence>
<accession>A0A4R4NC65</accession>
<evidence type="ECO:0000313" key="1">
    <source>
        <dbReference type="EMBL" id="TDC06651.1"/>
    </source>
</evidence>
<sequence>MFADERRQYVVDVLMVAGRISGDPFEGVDAAEPGIEFAGAQLVDGLRVPVGELPLACGVEGLRGLLQALCGEQAGEGQ</sequence>
<protein>
    <submittedName>
        <fullName evidence="1">Uncharacterized protein</fullName>
    </submittedName>
</protein>
<dbReference type="Proteomes" id="UP000295157">
    <property type="component" value="Unassembled WGS sequence"/>
</dbReference>
<comment type="caution">
    <text evidence="1">The sequence shown here is derived from an EMBL/GenBank/DDBJ whole genome shotgun (WGS) entry which is preliminary data.</text>
</comment>
<gene>
    <name evidence="1" type="ORF">E1267_15730</name>
</gene>
<dbReference type="RefSeq" id="WP_132333202.1">
    <property type="nucleotide sequence ID" value="NZ_SMJZ01000051.1"/>
</dbReference>
<dbReference type="EMBL" id="SMJZ01000051">
    <property type="protein sequence ID" value="TDC06651.1"/>
    <property type="molecule type" value="Genomic_DNA"/>
</dbReference>
<reference evidence="1 2" key="1">
    <citation type="submission" date="2019-02" db="EMBL/GenBank/DDBJ databases">
        <title>Draft genome sequences of novel Actinobacteria.</title>
        <authorList>
            <person name="Sahin N."/>
            <person name="Ay H."/>
            <person name="Saygin H."/>
        </authorList>
    </citation>
    <scope>NUCLEOTIDE SEQUENCE [LARGE SCALE GENOMIC DNA]</scope>
    <source>
        <strain evidence="1 2">KC201</strain>
    </source>
</reference>
<keyword evidence="2" id="KW-1185">Reference proteome</keyword>